<accession>A0A1Y1UFR4</accession>
<evidence type="ECO:0000313" key="8">
    <source>
        <dbReference type="Proteomes" id="UP000193218"/>
    </source>
</evidence>
<feature type="domain" description="Peptidase S54 rhomboid" evidence="6">
    <location>
        <begin position="76"/>
        <end position="169"/>
    </location>
</feature>
<sequence>MNSTLEGSKTKSEANILLRNTPSYALGSLIRRMIIFILGIGVAWAVADTLSFFGYGDMVKVMQAHFTISRENLQEGRVWTIFTSIVSHRDTMSLLANCLGLLGISFLLAETIPLHWTSRNAVSVFLGLGIGALAASAAVLYLAPVPRDGPKGRTKTYQGASGFICSVFGRFH</sequence>
<dbReference type="SUPFAM" id="SSF144091">
    <property type="entry name" value="Rhomboid-like"/>
    <property type="match status" value="1"/>
</dbReference>
<dbReference type="AlphaFoldDB" id="A0A1Y1UFR4"/>
<feature type="transmembrane region" description="Helical" evidence="5">
    <location>
        <begin position="33"/>
        <end position="55"/>
    </location>
</feature>
<evidence type="ECO:0000313" key="7">
    <source>
        <dbReference type="EMBL" id="ORX36901.1"/>
    </source>
</evidence>
<keyword evidence="4 5" id="KW-0472">Membrane</keyword>
<keyword evidence="3 5" id="KW-1133">Transmembrane helix</keyword>
<dbReference type="Proteomes" id="UP000193218">
    <property type="component" value="Unassembled WGS sequence"/>
</dbReference>
<reference evidence="7 8" key="1">
    <citation type="submission" date="2017-03" db="EMBL/GenBank/DDBJ databases">
        <title>Widespread Adenine N6-methylation of Active Genes in Fungi.</title>
        <authorList>
            <consortium name="DOE Joint Genome Institute"/>
            <person name="Mondo S.J."/>
            <person name="Dannebaum R.O."/>
            <person name="Kuo R.C."/>
            <person name="Louie K.B."/>
            <person name="Bewick A.J."/>
            <person name="Labutti K."/>
            <person name="Haridas S."/>
            <person name="Kuo A."/>
            <person name="Salamov A."/>
            <person name="Ahrendt S.R."/>
            <person name="Lau R."/>
            <person name="Bowen B.P."/>
            <person name="Lipzen A."/>
            <person name="Sullivan W."/>
            <person name="Andreopoulos W.B."/>
            <person name="Clum A."/>
            <person name="Lindquist E."/>
            <person name="Daum C."/>
            <person name="Northen T.R."/>
            <person name="Ramamoorthy G."/>
            <person name="Schmitz R.J."/>
            <person name="Gryganskyi A."/>
            <person name="Culley D."/>
            <person name="Magnuson J."/>
            <person name="James T.Y."/>
            <person name="O'Malley M.A."/>
            <person name="Stajich J.E."/>
            <person name="Spatafora J.W."/>
            <person name="Visel A."/>
            <person name="Grigoriev I.V."/>
        </authorList>
    </citation>
    <scope>NUCLEOTIDE SEQUENCE [LARGE SCALE GENOMIC DNA]</scope>
    <source>
        <strain evidence="7 8">NRRL Y-17943</strain>
    </source>
</reference>
<dbReference type="RefSeq" id="XP_021870970.1">
    <property type="nucleotide sequence ID" value="XM_022012895.1"/>
</dbReference>
<dbReference type="EMBL" id="NBSH01000007">
    <property type="protein sequence ID" value="ORX36901.1"/>
    <property type="molecule type" value="Genomic_DNA"/>
</dbReference>
<dbReference type="GO" id="GO:0016020">
    <property type="term" value="C:membrane"/>
    <property type="evidence" value="ECO:0007669"/>
    <property type="project" value="UniProtKB-SubCell"/>
</dbReference>
<protein>
    <recommendedName>
        <fullName evidence="6">Peptidase S54 rhomboid domain-containing protein</fullName>
    </recommendedName>
</protein>
<gene>
    <name evidence="7" type="ORF">BD324DRAFT_476929</name>
</gene>
<dbReference type="InterPro" id="IPR035952">
    <property type="entry name" value="Rhomboid-like_sf"/>
</dbReference>
<dbReference type="Pfam" id="PF01694">
    <property type="entry name" value="Rhomboid"/>
    <property type="match status" value="1"/>
</dbReference>
<comment type="subcellular location">
    <subcellularLocation>
        <location evidence="1">Membrane</location>
        <topology evidence="1">Multi-pass membrane protein</topology>
    </subcellularLocation>
</comment>
<evidence type="ECO:0000259" key="6">
    <source>
        <dbReference type="Pfam" id="PF01694"/>
    </source>
</evidence>
<keyword evidence="8" id="KW-1185">Reference proteome</keyword>
<dbReference type="GO" id="GO:0004252">
    <property type="term" value="F:serine-type endopeptidase activity"/>
    <property type="evidence" value="ECO:0007669"/>
    <property type="project" value="InterPro"/>
</dbReference>
<evidence type="ECO:0000256" key="1">
    <source>
        <dbReference type="ARBA" id="ARBA00004141"/>
    </source>
</evidence>
<dbReference type="Gene3D" id="1.20.1540.10">
    <property type="entry name" value="Rhomboid-like"/>
    <property type="match status" value="1"/>
</dbReference>
<dbReference type="GeneID" id="33554703"/>
<dbReference type="InParanoid" id="A0A1Y1UFR4"/>
<dbReference type="InterPro" id="IPR022764">
    <property type="entry name" value="Peptidase_S54_rhomboid_dom"/>
</dbReference>
<organism evidence="7 8">
    <name type="scientific">Kockovaella imperatae</name>
    <dbReference type="NCBI Taxonomy" id="4999"/>
    <lineage>
        <taxon>Eukaryota</taxon>
        <taxon>Fungi</taxon>
        <taxon>Dikarya</taxon>
        <taxon>Basidiomycota</taxon>
        <taxon>Agaricomycotina</taxon>
        <taxon>Tremellomycetes</taxon>
        <taxon>Tremellales</taxon>
        <taxon>Cuniculitremaceae</taxon>
        <taxon>Kockovaella</taxon>
    </lineage>
</organism>
<evidence type="ECO:0000256" key="5">
    <source>
        <dbReference type="SAM" id="Phobius"/>
    </source>
</evidence>
<keyword evidence="2 5" id="KW-0812">Transmembrane</keyword>
<feature type="transmembrane region" description="Helical" evidence="5">
    <location>
        <begin position="122"/>
        <end position="143"/>
    </location>
</feature>
<dbReference type="OrthoDB" id="418595at2759"/>
<feature type="transmembrane region" description="Helical" evidence="5">
    <location>
        <begin position="94"/>
        <end position="116"/>
    </location>
</feature>
<comment type="caution">
    <text evidence="7">The sequence shown here is derived from an EMBL/GenBank/DDBJ whole genome shotgun (WGS) entry which is preliminary data.</text>
</comment>
<name>A0A1Y1UFR4_9TREE</name>
<proteinExistence type="predicted"/>
<evidence type="ECO:0000256" key="3">
    <source>
        <dbReference type="ARBA" id="ARBA00022989"/>
    </source>
</evidence>
<evidence type="ECO:0000256" key="4">
    <source>
        <dbReference type="ARBA" id="ARBA00023136"/>
    </source>
</evidence>
<evidence type="ECO:0000256" key="2">
    <source>
        <dbReference type="ARBA" id="ARBA00022692"/>
    </source>
</evidence>